<comment type="caution">
    <text evidence="2">The sequence shown here is derived from an EMBL/GenBank/DDBJ whole genome shotgun (WGS) entry which is preliminary data.</text>
</comment>
<name>A0A7C4M009_UNCC3</name>
<accession>A0A7C4M009</accession>
<gene>
    <name evidence="2" type="ORF">ENT43_00835</name>
</gene>
<organism evidence="2">
    <name type="scientific">candidate division CPR3 bacterium</name>
    <dbReference type="NCBI Taxonomy" id="2268181"/>
    <lineage>
        <taxon>Bacteria</taxon>
        <taxon>Bacteria division CPR3</taxon>
    </lineage>
</organism>
<feature type="chain" id="PRO_5028429301" evidence="1">
    <location>
        <begin position="25"/>
        <end position="137"/>
    </location>
</feature>
<dbReference type="PROSITE" id="PS51257">
    <property type="entry name" value="PROKAR_LIPOPROTEIN"/>
    <property type="match status" value="1"/>
</dbReference>
<keyword evidence="1" id="KW-0732">Signal</keyword>
<dbReference type="EMBL" id="DSYQ01000003">
    <property type="protein sequence ID" value="HGT70789.1"/>
    <property type="molecule type" value="Genomic_DNA"/>
</dbReference>
<sequence length="137" mass="15722">MKNQKNTLFLLVFLSLSLSCFFFSGCNKFGGKVKAADEKIETNEFINLVKDIESIPDAEAYIKAQKILESLPDKELVAYNFENLQLRIIYIVDGKRIVCDTSNKPQPKAFSHFCAFKGMEIRERLRKEIPWLATVPL</sequence>
<protein>
    <submittedName>
        <fullName evidence="2">Uncharacterized protein</fullName>
    </submittedName>
</protein>
<evidence type="ECO:0000256" key="1">
    <source>
        <dbReference type="SAM" id="SignalP"/>
    </source>
</evidence>
<proteinExistence type="predicted"/>
<feature type="signal peptide" evidence="1">
    <location>
        <begin position="1"/>
        <end position="24"/>
    </location>
</feature>
<reference evidence="2" key="1">
    <citation type="journal article" date="2020" name="mSystems">
        <title>Genome- and Community-Level Interaction Insights into Carbon Utilization and Element Cycling Functions of Hydrothermarchaeota in Hydrothermal Sediment.</title>
        <authorList>
            <person name="Zhou Z."/>
            <person name="Liu Y."/>
            <person name="Xu W."/>
            <person name="Pan J."/>
            <person name="Luo Z.H."/>
            <person name="Li M."/>
        </authorList>
    </citation>
    <scope>NUCLEOTIDE SEQUENCE [LARGE SCALE GENOMIC DNA]</scope>
    <source>
        <strain evidence="2">SpSt-579</strain>
    </source>
</reference>
<dbReference type="AlphaFoldDB" id="A0A7C4M009"/>
<evidence type="ECO:0000313" key="2">
    <source>
        <dbReference type="EMBL" id="HGT70789.1"/>
    </source>
</evidence>